<dbReference type="OrthoDB" id="271862at2759"/>
<dbReference type="Proteomes" id="UP000298663">
    <property type="component" value="Unassembled WGS sequence"/>
</dbReference>
<dbReference type="STRING" id="34508.A0A4U8UIE5"/>
<dbReference type="EMBL" id="AZBU02000001">
    <property type="protein sequence ID" value="TMS32702.1"/>
    <property type="molecule type" value="Genomic_DNA"/>
</dbReference>
<keyword evidence="2" id="KW-0812">Transmembrane</keyword>
<feature type="transmembrane region" description="Helical" evidence="2">
    <location>
        <begin position="421"/>
        <end position="442"/>
    </location>
</feature>
<dbReference type="Gene3D" id="3.30.310.270">
    <property type="match status" value="2"/>
</dbReference>
<feature type="region of interest" description="Disordered" evidence="1">
    <location>
        <begin position="48"/>
        <end position="83"/>
    </location>
</feature>
<sequence length="886" mass="99722">MDQRGRQIELALVPESDLPFDLDDAVGVIVFDKADTSQIKSQPIPCAYGGTTRDQTKRIGLDPYATPEPEMPERAVDEVDEEPDRRLDAVGEEGLQSKSAKPEFSEVIDYRETRVIQRTYKLQRFSVIASSSAQPTVTLGKLNSPLRGRPVKHTIEEKRVEKTREDTNDKKAFKEKSEKERLKLVNNNDDKLFVEEGRPFWQLLVVCSTIPAVFGTVASSQLSPLPVFCLAIVYCALICAAMDITPSSVCLPKNATNFIARRQNASRATNPISVSSILIATTTAKANHSTKKEPTRRQISDWARRSLMQAVTENLSLNLSKKHHKMELSSPKLLTSFHTLMNLKTSSPNTCLLRGSSHRHQTCRHVTIAVGTWTTHVNLKSSAALTTKTNGDGTVRRAEVEKSVRRRFVERRGERCGNINFAFIFCVFTVFSLLQMTLYHGGQQAKAMLESMERRDVQLFNMKRRAEAKLKAPDGPIPQRIFVPRDVVLTTQIQIQDHASMLTLDISRDSDSVLKIRKDLDVLMQFADGSEMPTLDGRRPRGYTNVTLKGPINKIEPARARLQQLIPITVALPIDMRKMRMSFRGHDHLNKIMALKDRDGFIFPKVTVDIRHGPSPYARIRNLIIFTAAYGQSDQIVECVTKYRSILYKEHVLNREREPVVGAIMDIPSEMRGFLCGKPDGVIMRMIGSMTGSLIHFPSVANVEAAKADEMPRVTYNYYFSGKISGVISCIKIFQEALPVSLKWDVDEDDLIEKVRVMKPDSDGSLLNHFDEDWDIYITVNKNPLGGEKLFEEDGNRYTVVLTTVMANLTRLYGYRRALMKSKAPRRGPHIYANLGFDYTGSDALRTAFINNTKYGCIYSLDPKLALCPQVSSDDPELDIDGVQLS</sequence>
<keyword evidence="2" id="KW-0472">Membrane</keyword>
<keyword evidence="2" id="KW-1133">Transmembrane helix</keyword>
<feature type="transmembrane region" description="Helical" evidence="2">
    <location>
        <begin position="225"/>
        <end position="244"/>
    </location>
</feature>
<protein>
    <submittedName>
        <fullName evidence="3">Uncharacterized protein</fullName>
    </submittedName>
</protein>
<dbReference type="AlphaFoldDB" id="A0A4U8UIE5"/>
<comment type="caution">
    <text evidence="3">The sequence shown here is derived from an EMBL/GenBank/DDBJ whole genome shotgun (WGS) entry which is preliminary data.</text>
</comment>
<evidence type="ECO:0000256" key="2">
    <source>
        <dbReference type="SAM" id="Phobius"/>
    </source>
</evidence>
<feature type="compositionally biased region" description="Basic and acidic residues" evidence="1">
    <location>
        <begin position="71"/>
        <end position="83"/>
    </location>
</feature>
<reference evidence="3 4" key="2">
    <citation type="journal article" date="2019" name="G3 (Bethesda)">
        <title>Hybrid Assembly of the Genome of the Entomopathogenic Nematode Steinernema carpocapsae Identifies the X-Chromosome.</title>
        <authorList>
            <person name="Serra L."/>
            <person name="Macchietto M."/>
            <person name="Macias-Munoz A."/>
            <person name="McGill C.J."/>
            <person name="Rodriguez I.M."/>
            <person name="Rodriguez B."/>
            <person name="Murad R."/>
            <person name="Mortazavi A."/>
        </authorList>
    </citation>
    <scope>NUCLEOTIDE SEQUENCE [LARGE SCALE GENOMIC DNA]</scope>
    <source>
        <strain evidence="3 4">ALL</strain>
    </source>
</reference>
<gene>
    <name evidence="3" type="ORF">L596_000509</name>
</gene>
<name>A0A4U8UIE5_STECR</name>
<keyword evidence="4" id="KW-1185">Reference proteome</keyword>
<reference evidence="3 4" key="1">
    <citation type="journal article" date="2015" name="Genome Biol.">
        <title>Comparative genomics of Steinernema reveals deeply conserved gene regulatory networks.</title>
        <authorList>
            <person name="Dillman A.R."/>
            <person name="Macchietto M."/>
            <person name="Porter C.F."/>
            <person name="Rogers A."/>
            <person name="Williams B."/>
            <person name="Antoshechkin I."/>
            <person name="Lee M.M."/>
            <person name="Goodwin Z."/>
            <person name="Lu X."/>
            <person name="Lewis E.E."/>
            <person name="Goodrich-Blair H."/>
            <person name="Stock S.P."/>
            <person name="Adams B.J."/>
            <person name="Sternberg P.W."/>
            <person name="Mortazavi A."/>
        </authorList>
    </citation>
    <scope>NUCLEOTIDE SEQUENCE [LARGE SCALE GENOMIC DNA]</scope>
    <source>
        <strain evidence="3 4">ALL</strain>
    </source>
</reference>
<evidence type="ECO:0000256" key="1">
    <source>
        <dbReference type="SAM" id="MobiDB-lite"/>
    </source>
</evidence>
<proteinExistence type="predicted"/>
<accession>A0A4U8UIE5</accession>
<evidence type="ECO:0000313" key="3">
    <source>
        <dbReference type="EMBL" id="TMS32702.1"/>
    </source>
</evidence>
<evidence type="ECO:0000313" key="4">
    <source>
        <dbReference type="Proteomes" id="UP000298663"/>
    </source>
</evidence>
<organism evidence="3 4">
    <name type="scientific">Steinernema carpocapsae</name>
    <name type="common">Entomopathogenic nematode</name>
    <dbReference type="NCBI Taxonomy" id="34508"/>
    <lineage>
        <taxon>Eukaryota</taxon>
        <taxon>Metazoa</taxon>
        <taxon>Ecdysozoa</taxon>
        <taxon>Nematoda</taxon>
        <taxon>Chromadorea</taxon>
        <taxon>Rhabditida</taxon>
        <taxon>Tylenchina</taxon>
        <taxon>Panagrolaimomorpha</taxon>
        <taxon>Strongyloidoidea</taxon>
        <taxon>Steinernematidae</taxon>
        <taxon>Steinernema</taxon>
    </lineage>
</organism>